<dbReference type="InterPro" id="IPR038537">
    <property type="entry name" value="TatT_sf"/>
</dbReference>
<comment type="caution">
    <text evidence="1">The sequence shown here is derived from an EMBL/GenBank/DDBJ whole genome shotgun (WGS) entry which is preliminary data.</text>
</comment>
<dbReference type="EMBL" id="BART01006208">
    <property type="protein sequence ID" value="GAG59489.1"/>
    <property type="molecule type" value="Genomic_DNA"/>
</dbReference>
<protein>
    <submittedName>
        <fullName evidence="1">Uncharacterized protein</fullName>
    </submittedName>
</protein>
<gene>
    <name evidence="1" type="ORF">S01H4_14143</name>
</gene>
<dbReference type="InterPro" id="IPR031823">
    <property type="entry name" value="TatT"/>
</dbReference>
<dbReference type="AlphaFoldDB" id="X0YSP5"/>
<evidence type="ECO:0000313" key="1">
    <source>
        <dbReference type="EMBL" id="GAG59489.1"/>
    </source>
</evidence>
<reference evidence="1" key="1">
    <citation type="journal article" date="2014" name="Front. Microbiol.">
        <title>High frequency of phylogenetically diverse reductive dehalogenase-homologous genes in deep subseafloor sedimentary metagenomes.</title>
        <authorList>
            <person name="Kawai M."/>
            <person name="Futagami T."/>
            <person name="Toyoda A."/>
            <person name="Takaki Y."/>
            <person name="Nishi S."/>
            <person name="Hori S."/>
            <person name="Arai W."/>
            <person name="Tsubouchi T."/>
            <person name="Morono Y."/>
            <person name="Uchiyama I."/>
            <person name="Ito T."/>
            <person name="Fujiyama A."/>
            <person name="Inagaki F."/>
            <person name="Takami H."/>
        </authorList>
    </citation>
    <scope>NUCLEOTIDE SEQUENCE</scope>
    <source>
        <strain evidence="1">Expedition CK06-06</strain>
    </source>
</reference>
<sequence length="55" mass="6122">MLNLDNPRAIFDLPKVEALMKRVLELDETYYFAGAHLFFGSLFAARPAMFGGNAA</sequence>
<organism evidence="1">
    <name type="scientific">marine sediment metagenome</name>
    <dbReference type="NCBI Taxonomy" id="412755"/>
    <lineage>
        <taxon>unclassified sequences</taxon>
        <taxon>metagenomes</taxon>
        <taxon>ecological metagenomes</taxon>
    </lineage>
</organism>
<name>X0YSP5_9ZZZZ</name>
<accession>X0YSP5</accession>
<dbReference type="Gene3D" id="1.25.40.920">
    <property type="entry name" value="TRAP transporter T-component"/>
    <property type="match status" value="1"/>
</dbReference>
<proteinExistence type="predicted"/>
<dbReference type="Pfam" id="PF16811">
    <property type="entry name" value="TAtT"/>
    <property type="match status" value="1"/>
</dbReference>
<feature type="non-terminal residue" evidence="1">
    <location>
        <position position="55"/>
    </location>
</feature>